<keyword evidence="3" id="KW-1185">Reference proteome</keyword>
<dbReference type="Proteomes" id="UP000051936">
    <property type="component" value="Unassembled WGS sequence"/>
</dbReference>
<reference evidence="2 3" key="1">
    <citation type="submission" date="2015-09" db="EMBL/GenBank/DDBJ databases">
        <title>Draft Genome Sequence of Bradyrhizobium manausense Strain BR 3351T, a Novel Symbiotic Nitrogen-Fixing Alphaproteobacterium Isolated from Brazilian Amazon Rain Forest.</title>
        <authorList>
            <person name="De Araujo J.L."/>
            <person name="Zilli J.E."/>
        </authorList>
    </citation>
    <scope>NUCLEOTIDE SEQUENCE [LARGE SCALE GENOMIC DNA]</scope>
    <source>
        <strain evidence="2 3">BR3351</strain>
    </source>
</reference>
<evidence type="ECO:0000256" key="1">
    <source>
        <dbReference type="SAM" id="Phobius"/>
    </source>
</evidence>
<keyword evidence="1" id="KW-0812">Transmembrane</keyword>
<comment type="caution">
    <text evidence="2">The sequence shown here is derived from an EMBL/GenBank/DDBJ whole genome shotgun (WGS) entry which is preliminary data.</text>
</comment>
<organism evidence="2 3">
    <name type="scientific">Bradyrhizobium manausense</name>
    <dbReference type="NCBI Taxonomy" id="989370"/>
    <lineage>
        <taxon>Bacteria</taxon>
        <taxon>Pseudomonadati</taxon>
        <taxon>Pseudomonadota</taxon>
        <taxon>Alphaproteobacteria</taxon>
        <taxon>Hyphomicrobiales</taxon>
        <taxon>Nitrobacteraceae</taxon>
        <taxon>Bradyrhizobium</taxon>
    </lineage>
</organism>
<dbReference type="AlphaFoldDB" id="A0A0R3DZI1"/>
<accession>A0A0R3DZI1</accession>
<dbReference type="EMBL" id="LJYG01000044">
    <property type="protein sequence ID" value="KRQ15339.1"/>
    <property type="molecule type" value="Genomic_DNA"/>
</dbReference>
<proteinExistence type="predicted"/>
<feature type="transmembrane region" description="Helical" evidence="1">
    <location>
        <begin position="104"/>
        <end position="137"/>
    </location>
</feature>
<evidence type="ECO:0000313" key="3">
    <source>
        <dbReference type="Proteomes" id="UP000051936"/>
    </source>
</evidence>
<keyword evidence="1" id="KW-0472">Membrane</keyword>
<protein>
    <submittedName>
        <fullName evidence="2">Uncharacterized protein</fullName>
    </submittedName>
</protein>
<feature type="transmembrane region" description="Helical" evidence="1">
    <location>
        <begin position="74"/>
        <end position="92"/>
    </location>
</feature>
<feature type="transmembrane region" description="Helical" evidence="1">
    <location>
        <begin position="143"/>
        <end position="160"/>
    </location>
</feature>
<feature type="transmembrane region" description="Helical" evidence="1">
    <location>
        <begin position="167"/>
        <end position="187"/>
    </location>
</feature>
<gene>
    <name evidence="2" type="ORF">AOQ71_10085</name>
</gene>
<name>A0A0R3DZI1_9BRAD</name>
<keyword evidence="1" id="KW-1133">Transmembrane helix</keyword>
<evidence type="ECO:0000313" key="2">
    <source>
        <dbReference type="EMBL" id="KRQ15339.1"/>
    </source>
</evidence>
<sequence>MWFGSSLLLYLLLEGLALIGFDNATMSRWNEESIHALVSYQLFEWWDCAPRDVASQCGSNPLLYLLSSKSLSEFVTKTLQLLSGIAFLLWILGAKMTSRREVLVGLPLMFVLVMILFAIPFVIGTILGFLNIALYFVGLGRELRVLALSLLSLLALPIVLPVALITTVVLAATTIVSVPVLIVSYVVSGVLEHILPAKPALPPTLPLIFGQLTATTFHCLSSGSEAIVHEYLKHGLLRFSRSLRP</sequence>